<dbReference type="Pfam" id="PF00076">
    <property type="entry name" value="RRM_1"/>
    <property type="match status" value="2"/>
</dbReference>
<keyword evidence="7" id="KW-1185">Reference proteome</keyword>
<keyword evidence="2 3" id="KW-0694">RNA-binding</keyword>
<sequence>MESSEAVNKLFVGGLPKEANEETLKDHFKEFGEVEESLVIRDRSTGNGRGFGFVTFTESTMADKALRFGHQHGHLMLGKKVDVKRALPISTGHISNGNGNNQTWTTNKIFVGGLPDELTNEEFRSYFEEFGTVTDAVVIFDKYTCRPRGFGFITFDSHDVAQKVLEQSSHELKNMKVQVKRAEPKDMNNKYMSVYDVYNSDLVYGLSSCNTYPPFLFLPYTGYPSTFPTVQHYYNWLSGCYPYYSWDWASSNMNGSSTSHGYVNPSVSIQANGRATYNGNSNGVDDRGTVKVTITAAKLQTEVDDSSSLKSSVAEPQTEIDVEPQIGEIEESSSPKSVIDDDISSPERNASEMNGFCSNHTMDKQ</sequence>
<feature type="compositionally biased region" description="Polar residues" evidence="4">
    <location>
        <begin position="346"/>
        <end position="365"/>
    </location>
</feature>
<feature type="domain" description="RRM" evidence="5">
    <location>
        <begin position="107"/>
        <end position="184"/>
    </location>
</feature>
<feature type="domain" description="RRM" evidence="5">
    <location>
        <begin position="8"/>
        <end position="88"/>
    </location>
</feature>
<feature type="compositionally biased region" description="Polar residues" evidence="4">
    <location>
        <begin position="306"/>
        <end position="315"/>
    </location>
</feature>
<evidence type="ECO:0000259" key="5">
    <source>
        <dbReference type="PROSITE" id="PS50102"/>
    </source>
</evidence>
<evidence type="ECO:0000256" key="3">
    <source>
        <dbReference type="PROSITE-ProRule" id="PRU00176"/>
    </source>
</evidence>
<evidence type="ECO:0000313" key="7">
    <source>
        <dbReference type="Proteomes" id="UP001064489"/>
    </source>
</evidence>
<dbReference type="InterPro" id="IPR000504">
    <property type="entry name" value="RRM_dom"/>
</dbReference>
<dbReference type="SUPFAM" id="SSF54928">
    <property type="entry name" value="RNA-binding domain, RBD"/>
    <property type="match status" value="2"/>
</dbReference>
<reference evidence="6" key="2">
    <citation type="submission" date="2023-02" db="EMBL/GenBank/DDBJ databases">
        <authorList>
            <person name="Swenson N.G."/>
            <person name="Wegrzyn J.L."/>
            <person name="Mcevoy S.L."/>
        </authorList>
    </citation>
    <scope>NUCLEOTIDE SEQUENCE</scope>
    <source>
        <strain evidence="6">91603</strain>
        <tissue evidence="6">Leaf</tissue>
    </source>
</reference>
<protein>
    <recommendedName>
        <fullName evidence="5">RRM domain-containing protein</fullName>
    </recommendedName>
</protein>
<dbReference type="PANTHER" id="PTHR48032:SF12">
    <property type="entry name" value="RRM DOMAIN-CONTAINING PROTEIN"/>
    <property type="match status" value="1"/>
</dbReference>
<dbReference type="GO" id="GO:0006417">
    <property type="term" value="P:regulation of translation"/>
    <property type="evidence" value="ECO:0007669"/>
    <property type="project" value="TreeGrafter"/>
</dbReference>
<accession>A0AAD5NL77</accession>
<evidence type="ECO:0000256" key="2">
    <source>
        <dbReference type="ARBA" id="ARBA00022884"/>
    </source>
</evidence>
<comment type="caution">
    <text evidence="6">The sequence shown here is derived from an EMBL/GenBank/DDBJ whole genome shotgun (WGS) entry which is preliminary data.</text>
</comment>
<feature type="region of interest" description="Disordered" evidence="4">
    <location>
        <begin position="305"/>
        <end position="365"/>
    </location>
</feature>
<evidence type="ECO:0000256" key="4">
    <source>
        <dbReference type="SAM" id="MobiDB-lite"/>
    </source>
</evidence>
<reference evidence="6" key="1">
    <citation type="journal article" date="2022" name="Plant J.">
        <title>Strategies of tolerance reflected in two North American maple genomes.</title>
        <authorList>
            <person name="McEvoy S.L."/>
            <person name="Sezen U.U."/>
            <person name="Trouern-Trend A."/>
            <person name="McMahon S.M."/>
            <person name="Schaberg P.G."/>
            <person name="Yang J."/>
            <person name="Wegrzyn J.L."/>
            <person name="Swenson N.G."/>
        </authorList>
    </citation>
    <scope>NUCLEOTIDE SEQUENCE</scope>
    <source>
        <strain evidence="6">91603</strain>
    </source>
</reference>
<dbReference type="InterPro" id="IPR035979">
    <property type="entry name" value="RBD_domain_sf"/>
</dbReference>
<name>A0AAD5NL77_ACENE</name>
<dbReference type="AlphaFoldDB" id="A0AAD5NL77"/>
<organism evidence="6 7">
    <name type="scientific">Acer negundo</name>
    <name type="common">Box elder</name>
    <dbReference type="NCBI Taxonomy" id="4023"/>
    <lineage>
        <taxon>Eukaryota</taxon>
        <taxon>Viridiplantae</taxon>
        <taxon>Streptophyta</taxon>
        <taxon>Embryophyta</taxon>
        <taxon>Tracheophyta</taxon>
        <taxon>Spermatophyta</taxon>
        <taxon>Magnoliopsida</taxon>
        <taxon>eudicotyledons</taxon>
        <taxon>Gunneridae</taxon>
        <taxon>Pentapetalae</taxon>
        <taxon>rosids</taxon>
        <taxon>malvids</taxon>
        <taxon>Sapindales</taxon>
        <taxon>Sapindaceae</taxon>
        <taxon>Hippocastanoideae</taxon>
        <taxon>Acereae</taxon>
        <taxon>Acer</taxon>
    </lineage>
</organism>
<dbReference type="Proteomes" id="UP001064489">
    <property type="component" value="Chromosome 10"/>
</dbReference>
<dbReference type="EMBL" id="JAJSOW010000105">
    <property type="protein sequence ID" value="KAI9164868.1"/>
    <property type="molecule type" value="Genomic_DNA"/>
</dbReference>
<dbReference type="Gene3D" id="3.30.70.330">
    <property type="match status" value="2"/>
</dbReference>
<dbReference type="PROSITE" id="PS50102">
    <property type="entry name" value="RRM"/>
    <property type="match status" value="2"/>
</dbReference>
<dbReference type="SMART" id="SM00360">
    <property type="entry name" value="RRM"/>
    <property type="match status" value="2"/>
</dbReference>
<dbReference type="GO" id="GO:0003729">
    <property type="term" value="F:mRNA binding"/>
    <property type="evidence" value="ECO:0007669"/>
    <property type="project" value="TreeGrafter"/>
</dbReference>
<dbReference type="InterPro" id="IPR012677">
    <property type="entry name" value="Nucleotide-bd_a/b_plait_sf"/>
</dbReference>
<keyword evidence="1" id="KW-0677">Repeat</keyword>
<evidence type="ECO:0000313" key="6">
    <source>
        <dbReference type="EMBL" id="KAI9164868.1"/>
    </source>
</evidence>
<evidence type="ECO:0000256" key="1">
    <source>
        <dbReference type="ARBA" id="ARBA00022737"/>
    </source>
</evidence>
<dbReference type="PANTHER" id="PTHR48032">
    <property type="entry name" value="RNA-BINDING PROTEIN MUSASHI HOMOLOG RBP6"/>
    <property type="match status" value="1"/>
</dbReference>
<gene>
    <name evidence="6" type="ORF">LWI28_003653</name>
</gene>
<proteinExistence type="predicted"/>